<dbReference type="OrthoDB" id="10255632at2759"/>
<reference evidence="2" key="1">
    <citation type="submission" date="2024-06" db="UniProtKB">
        <authorList>
            <consortium name="RefSeq"/>
        </authorList>
    </citation>
    <scope>NUCLEOTIDE SEQUENCE [LARGE SCALE GENOMIC DNA]</scope>
</reference>
<dbReference type="GeneID" id="111106956"/>
<feature type="compositionally biased region" description="Basic and acidic residues" evidence="1">
    <location>
        <begin position="247"/>
        <end position="256"/>
    </location>
</feature>
<evidence type="ECO:0000256" key="1">
    <source>
        <dbReference type="SAM" id="MobiDB-lite"/>
    </source>
</evidence>
<feature type="region of interest" description="Disordered" evidence="1">
    <location>
        <begin position="96"/>
        <end position="233"/>
    </location>
</feature>
<name>A0A8B8B2C1_CRAVI</name>
<feature type="compositionally biased region" description="Polar residues" evidence="1">
    <location>
        <begin position="380"/>
        <end position="391"/>
    </location>
</feature>
<evidence type="ECO:0000313" key="3">
    <source>
        <dbReference type="RefSeq" id="XP_022297562.1"/>
    </source>
</evidence>
<feature type="region of interest" description="Disordered" evidence="1">
    <location>
        <begin position="336"/>
        <end position="416"/>
    </location>
</feature>
<feature type="compositionally biased region" description="Polar residues" evidence="1">
    <location>
        <begin position="217"/>
        <end position="230"/>
    </location>
</feature>
<accession>A0A8B8B2C1</accession>
<dbReference type="AlphaFoldDB" id="A0A8B8B2C1"/>
<evidence type="ECO:0000313" key="2">
    <source>
        <dbReference type="Proteomes" id="UP000694844"/>
    </source>
</evidence>
<feature type="region of interest" description="Disordered" evidence="1">
    <location>
        <begin position="247"/>
        <end position="276"/>
    </location>
</feature>
<gene>
    <name evidence="3" type="primary">LOC111106956</name>
</gene>
<feature type="compositionally biased region" description="Low complexity" evidence="1">
    <location>
        <begin position="113"/>
        <end position="124"/>
    </location>
</feature>
<protein>
    <submittedName>
        <fullName evidence="3">Uncharacterized protein LOC111106956</fullName>
    </submittedName>
</protein>
<keyword evidence="2" id="KW-1185">Reference proteome</keyword>
<proteinExistence type="predicted"/>
<feature type="compositionally biased region" description="Basic residues" evidence="1">
    <location>
        <begin position="257"/>
        <end position="267"/>
    </location>
</feature>
<dbReference type="KEGG" id="cvn:111106956"/>
<dbReference type="Proteomes" id="UP000694844">
    <property type="component" value="Chromosome 1"/>
</dbReference>
<dbReference type="RefSeq" id="XP_022297562.1">
    <property type="nucleotide sequence ID" value="XM_022441854.1"/>
</dbReference>
<feature type="compositionally biased region" description="Polar residues" evidence="1">
    <location>
        <begin position="125"/>
        <end position="138"/>
    </location>
</feature>
<organism evidence="2 3">
    <name type="scientific">Crassostrea virginica</name>
    <name type="common">Eastern oyster</name>
    <dbReference type="NCBI Taxonomy" id="6565"/>
    <lineage>
        <taxon>Eukaryota</taxon>
        <taxon>Metazoa</taxon>
        <taxon>Spiralia</taxon>
        <taxon>Lophotrochozoa</taxon>
        <taxon>Mollusca</taxon>
        <taxon>Bivalvia</taxon>
        <taxon>Autobranchia</taxon>
        <taxon>Pteriomorphia</taxon>
        <taxon>Ostreida</taxon>
        <taxon>Ostreoidea</taxon>
        <taxon>Ostreidae</taxon>
        <taxon>Crassostrea</taxon>
    </lineage>
</organism>
<reference evidence="3" key="2">
    <citation type="submission" date="2025-08" db="UniProtKB">
        <authorList>
            <consortium name="RefSeq"/>
        </authorList>
    </citation>
    <scope>IDENTIFICATION</scope>
    <source>
        <tissue evidence="3">Whole sample</tissue>
    </source>
</reference>
<sequence length="549" mass="61369">MIVKISYEVMQQYLLSLYHLVQLEWLVGDTRASMFMNEFSMIHILSEKKTAASSSLTKTCQLIHSNDLSFSDLKEKVLGAPPVTFVTTTLLASSDSNEDEVCSKPPISNNRCSSVTPSYPDSSSANSTPATGKGSSRSRILKYFNRARVSDAQPESSDSKGRKTKKQDTATQDNKENLPTKNGTAKRGKAAASQEPAKVSNGEPAKTSSRGRRKATGKQNGISSGVSSSQTKDEECVYDFNEADIQSSKELKPEKKTSRRRTTRAKRLPAEKARSTRNDVDEAVKMVDIEYCSIEKEEESSFLEEDQFKFLDIQIPKPQLVDDDELLEKIDDLNDSIEIPRGGDNKRPGRGRGGRRLPSSSRQEEQGTGSPTGVKDTTEIPRSTTQVSMQLTMKRMRRAAPVRKLNKTPGQGDTQRDEDLTSMLELAFEQARHLPTTGLYSSLCNLLALQYIHTCPLKAAYYLTEGMVVTFRHQSLVNCSRKIRKSKKEINPDSEKKEDKDGANQGEIKNAIYKNLMFNKTPQDLQKIIEDLPEGLFMHLFLLLLDLKE</sequence>
<feature type="compositionally biased region" description="Basic residues" evidence="1">
    <location>
        <begin position="394"/>
        <end position="406"/>
    </location>
</feature>